<dbReference type="EC" id="2.3.1.20" evidence="4"/>
<dbReference type="GO" id="GO:0005886">
    <property type="term" value="C:plasma membrane"/>
    <property type="evidence" value="ECO:0007669"/>
    <property type="project" value="TreeGrafter"/>
</dbReference>
<comment type="pathway">
    <text evidence="2">Lipid metabolism.</text>
</comment>
<dbReference type="InterPro" id="IPR045034">
    <property type="entry name" value="O-acyltransferase_WSD1-like"/>
</dbReference>
<evidence type="ECO:0000259" key="11">
    <source>
        <dbReference type="Pfam" id="PF03007"/>
    </source>
</evidence>
<dbReference type="Proteomes" id="UP000193577">
    <property type="component" value="Unassembled WGS sequence"/>
</dbReference>
<protein>
    <recommendedName>
        <fullName evidence="4">diacylglycerol O-acyltransferase</fullName>
        <ecNumber evidence="4">2.3.1.20</ecNumber>
    </recommendedName>
</protein>
<dbReference type="GO" id="GO:0006071">
    <property type="term" value="P:glycerol metabolic process"/>
    <property type="evidence" value="ECO:0007669"/>
    <property type="project" value="UniProtKB-KW"/>
</dbReference>
<keyword evidence="14" id="KW-1185">Reference proteome</keyword>
<dbReference type="Pfam" id="PF03007">
    <property type="entry name" value="WS_DGAT_cat"/>
    <property type="match status" value="1"/>
</dbReference>
<evidence type="ECO:0000313" key="14">
    <source>
        <dbReference type="Proteomes" id="UP000193577"/>
    </source>
</evidence>
<dbReference type="PANTHER" id="PTHR31650:SF1">
    <property type="entry name" value="WAX ESTER SYNTHASE_DIACYLGLYCEROL ACYLTRANSFERASE 4-RELATED"/>
    <property type="match status" value="1"/>
</dbReference>
<organism evidence="13 14">
    <name type="scientific">Mycolicibacillus koreensis</name>
    <dbReference type="NCBI Taxonomy" id="1069220"/>
    <lineage>
        <taxon>Bacteria</taxon>
        <taxon>Bacillati</taxon>
        <taxon>Actinomycetota</taxon>
        <taxon>Actinomycetes</taxon>
        <taxon>Mycobacteriales</taxon>
        <taxon>Mycobacteriaceae</taxon>
        <taxon>Mycolicibacillus</taxon>
    </lineage>
</organism>
<dbReference type="GO" id="GO:0004144">
    <property type="term" value="F:diacylglycerol O-acyltransferase activity"/>
    <property type="evidence" value="ECO:0007669"/>
    <property type="project" value="UniProtKB-EC"/>
</dbReference>
<dbReference type="Pfam" id="PF06974">
    <property type="entry name" value="WS_DGAT_C"/>
    <property type="match status" value="1"/>
</dbReference>
<feature type="domain" description="O-acyltransferase WSD1 C-terminal" evidence="12">
    <location>
        <begin position="318"/>
        <end position="464"/>
    </location>
</feature>
<evidence type="ECO:0000256" key="7">
    <source>
        <dbReference type="ARBA" id="ARBA00022798"/>
    </source>
</evidence>
<name>A0AA91PH83_9MYCO</name>
<evidence type="ECO:0000256" key="8">
    <source>
        <dbReference type="ARBA" id="ARBA00023098"/>
    </source>
</evidence>
<gene>
    <name evidence="13" type="ORF">B8W67_02370</name>
</gene>
<evidence type="ECO:0000256" key="10">
    <source>
        <dbReference type="ARBA" id="ARBA00048109"/>
    </source>
</evidence>
<dbReference type="GO" id="GO:0001666">
    <property type="term" value="P:response to hypoxia"/>
    <property type="evidence" value="ECO:0007669"/>
    <property type="project" value="TreeGrafter"/>
</dbReference>
<comment type="pathway">
    <text evidence="1">Glycerolipid metabolism; triacylglycerol biosynthesis.</text>
</comment>
<keyword evidence="7" id="KW-0319">Glycerol metabolism</keyword>
<evidence type="ECO:0000256" key="2">
    <source>
        <dbReference type="ARBA" id="ARBA00005189"/>
    </source>
</evidence>
<sequence length="474" mass="51879">MERLSGMDAWQLYQETRLQVGNGVAVAVVDRTALTTSLYDHVVTTLASRIHLVPAYRKVLYSPWFNPDRPMLASVAEVDVAEHVTTVPMPSPGGLAGVERVLARVRATHLDPTKPLWHTYVIDDGATAPGNGDRYDDEYGYVITVVHHMLVDGESAMETTGYMLMPGDLSSLPARFPPQESTFPDRPSAILADAARRKAQRLRRLPALIALSRRTLRAERDTKHLQVKAPRTVFNCTLSGTSTTALATLPLDDLRRVGEHFDVTINHILLSCVAAALRRALQERGATVSAPLVAAVPYAMRDADSSDYITEGVGTTTVLRVNLNDDIADPVERLQAIADHARAVKEVKERRGVNLFRQWNEYAPGRLVTALFRLIERFGLAERISWPCNVIVSNASGFVADDPTFLNLPAPRFYPAGPLYHGMGPSVLAITWMNNLCLSMTADRRHVADAAALTAVIDEEFATLVARTGSAAAG</sequence>
<dbReference type="PANTHER" id="PTHR31650">
    <property type="entry name" value="O-ACYLTRANSFERASE (WSD1-LIKE) FAMILY PROTEIN"/>
    <property type="match status" value="1"/>
</dbReference>
<feature type="domain" description="O-acyltransferase WSD1-like N-terminal" evidence="11">
    <location>
        <begin position="4"/>
        <end position="267"/>
    </location>
</feature>
<keyword evidence="9" id="KW-0012">Acyltransferase</keyword>
<evidence type="ECO:0000256" key="9">
    <source>
        <dbReference type="ARBA" id="ARBA00023315"/>
    </source>
</evidence>
<evidence type="ECO:0000256" key="1">
    <source>
        <dbReference type="ARBA" id="ARBA00004771"/>
    </source>
</evidence>
<dbReference type="SUPFAM" id="SSF52777">
    <property type="entry name" value="CoA-dependent acyltransferases"/>
    <property type="match status" value="1"/>
</dbReference>
<dbReference type="EMBL" id="NCXO01000003">
    <property type="protein sequence ID" value="OSC35585.1"/>
    <property type="molecule type" value="Genomic_DNA"/>
</dbReference>
<keyword evidence="5" id="KW-0444">Lipid biosynthesis</keyword>
<proteinExistence type="inferred from homology"/>
<comment type="caution">
    <text evidence="13">The sequence shown here is derived from an EMBL/GenBank/DDBJ whole genome shotgun (WGS) entry which is preliminary data.</text>
</comment>
<evidence type="ECO:0000259" key="12">
    <source>
        <dbReference type="Pfam" id="PF06974"/>
    </source>
</evidence>
<evidence type="ECO:0000256" key="4">
    <source>
        <dbReference type="ARBA" id="ARBA00013244"/>
    </source>
</evidence>
<dbReference type="GO" id="GO:0019432">
    <property type="term" value="P:triglyceride biosynthetic process"/>
    <property type="evidence" value="ECO:0007669"/>
    <property type="project" value="TreeGrafter"/>
</dbReference>
<evidence type="ECO:0000256" key="5">
    <source>
        <dbReference type="ARBA" id="ARBA00022516"/>
    </source>
</evidence>
<dbReference type="GO" id="GO:0051701">
    <property type="term" value="P:biological process involved in interaction with host"/>
    <property type="evidence" value="ECO:0007669"/>
    <property type="project" value="TreeGrafter"/>
</dbReference>
<comment type="catalytic activity">
    <reaction evidence="10">
        <text>an acyl-CoA + a 1,2-diacyl-sn-glycerol = a triacyl-sn-glycerol + CoA</text>
        <dbReference type="Rhea" id="RHEA:10868"/>
        <dbReference type="ChEBI" id="CHEBI:17815"/>
        <dbReference type="ChEBI" id="CHEBI:57287"/>
        <dbReference type="ChEBI" id="CHEBI:58342"/>
        <dbReference type="ChEBI" id="CHEBI:64615"/>
        <dbReference type="EC" id="2.3.1.20"/>
    </reaction>
</comment>
<accession>A0AA91PH83</accession>
<keyword evidence="6" id="KW-0808">Transferase</keyword>
<dbReference type="GO" id="GO:0071731">
    <property type="term" value="P:response to nitric oxide"/>
    <property type="evidence" value="ECO:0007669"/>
    <property type="project" value="TreeGrafter"/>
</dbReference>
<comment type="similarity">
    <text evidence="3">Belongs to the long-chain O-acyltransferase family.</text>
</comment>
<evidence type="ECO:0000256" key="3">
    <source>
        <dbReference type="ARBA" id="ARBA00009587"/>
    </source>
</evidence>
<dbReference type="InterPro" id="IPR004255">
    <property type="entry name" value="O-acyltransferase_WSD1_N"/>
</dbReference>
<evidence type="ECO:0000313" key="13">
    <source>
        <dbReference type="EMBL" id="OSC35585.1"/>
    </source>
</evidence>
<reference evidence="13 14" key="1">
    <citation type="submission" date="2017-04" db="EMBL/GenBank/DDBJ databases">
        <title>The new phylogeny of genus Mycobacterium.</title>
        <authorList>
            <person name="Tortoli E."/>
            <person name="Trovato A."/>
            <person name="Cirillo D.M."/>
        </authorList>
    </citation>
    <scope>NUCLEOTIDE SEQUENCE [LARGE SCALE GENOMIC DNA]</scope>
    <source>
        <strain evidence="13 14">KCTC 19819</strain>
    </source>
</reference>
<dbReference type="InterPro" id="IPR009721">
    <property type="entry name" value="O-acyltransferase_WSD1_C"/>
</dbReference>
<dbReference type="AlphaFoldDB" id="A0AA91PH83"/>
<keyword evidence="8" id="KW-0443">Lipid metabolism</keyword>
<evidence type="ECO:0000256" key="6">
    <source>
        <dbReference type="ARBA" id="ARBA00022679"/>
    </source>
</evidence>